<dbReference type="Gene3D" id="3.30.70.1230">
    <property type="entry name" value="Nucleotide cyclase"/>
    <property type="match status" value="1"/>
</dbReference>
<dbReference type="PANTHER" id="PTHR11920:SF335">
    <property type="entry name" value="GUANYLATE CYCLASE"/>
    <property type="match status" value="1"/>
</dbReference>
<dbReference type="GO" id="GO:0046872">
    <property type="term" value="F:metal ion binding"/>
    <property type="evidence" value="ECO:0007669"/>
    <property type="project" value="UniProtKB-KW"/>
</dbReference>
<evidence type="ECO:0000256" key="7">
    <source>
        <dbReference type="ARBA" id="ARBA00022741"/>
    </source>
</evidence>
<reference evidence="22 23" key="1">
    <citation type="submission" date="2020-04" db="EMBL/GenBank/DDBJ databases">
        <authorList>
            <person name="Basu S."/>
            <person name="Maruthanayagam V."/>
            <person name="Chakraborty S."/>
            <person name="Pramanik A."/>
            <person name="Mukherjee J."/>
            <person name="Brink B."/>
        </authorList>
    </citation>
    <scope>NUCLEOTIDE SEQUENCE [LARGE SCALE GENOMIC DNA]</scope>
    <source>
        <strain evidence="22 23">AP17</strain>
    </source>
</reference>
<dbReference type="PANTHER" id="PTHR11920">
    <property type="entry name" value="GUANYLYL CYCLASE"/>
    <property type="match status" value="1"/>
</dbReference>
<evidence type="ECO:0000256" key="15">
    <source>
        <dbReference type="ARBA" id="ARBA00032637"/>
    </source>
</evidence>
<evidence type="ECO:0000256" key="14">
    <source>
        <dbReference type="ARBA" id="ARBA00032597"/>
    </source>
</evidence>
<keyword evidence="6" id="KW-0479">Metal-binding</keyword>
<keyword evidence="11" id="KW-0115">cAMP biosynthesis</keyword>
<dbReference type="GO" id="GO:0005524">
    <property type="term" value="F:ATP binding"/>
    <property type="evidence" value="ECO:0007669"/>
    <property type="project" value="UniProtKB-KW"/>
</dbReference>
<evidence type="ECO:0000256" key="11">
    <source>
        <dbReference type="ARBA" id="ARBA00022998"/>
    </source>
</evidence>
<dbReference type="PROSITE" id="PS50885">
    <property type="entry name" value="HAMP"/>
    <property type="match status" value="1"/>
</dbReference>
<feature type="coiled-coil region" evidence="18">
    <location>
        <begin position="246"/>
        <end position="276"/>
    </location>
</feature>
<dbReference type="SUPFAM" id="SSF55073">
    <property type="entry name" value="Nucleotide cyclase"/>
    <property type="match status" value="1"/>
</dbReference>
<evidence type="ECO:0000256" key="13">
    <source>
        <dbReference type="ARBA" id="ARBA00023239"/>
    </source>
</evidence>
<evidence type="ECO:0000313" key="22">
    <source>
        <dbReference type="EMBL" id="QIZ71978.1"/>
    </source>
</evidence>
<keyword evidence="10 19" id="KW-1133">Transmembrane helix</keyword>
<evidence type="ECO:0000313" key="23">
    <source>
        <dbReference type="Proteomes" id="UP000500857"/>
    </source>
</evidence>
<evidence type="ECO:0000256" key="5">
    <source>
        <dbReference type="ARBA" id="ARBA00022692"/>
    </source>
</evidence>
<dbReference type="InterPro" id="IPR029787">
    <property type="entry name" value="Nucleotide_cyclase"/>
</dbReference>
<feature type="domain" description="HAMP" evidence="21">
    <location>
        <begin position="195"/>
        <end position="254"/>
    </location>
</feature>
<feature type="transmembrane region" description="Helical" evidence="19">
    <location>
        <begin position="174"/>
        <end position="194"/>
    </location>
</feature>
<gene>
    <name evidence="22" type="ORF">HCG48_16460</name>
</gene>
<keyword evidence="23" id="KW-1185">Reference proteome</keyword>
<protein>
    <recommendedName>
        <fullName evidence="4">Adenylate cyclase</fullName>
        <ecNumber evidence="3">4.6.1.1</ecNumber>
    </recommendedName>
    <alternativeName>
        <fullName evidence="14">ATP pyrophosphate-lyase</fullName>
    </alternativeName>
    <alternativeName>
        <fullName evidence="15">Adenylyl cyclase</fullName>
    </alternativeName>
</protein>
<evidence type="ECO:0000259" key="20">
    <source>
        <dbReference type="PROSITE" id="PS50125"/>
    </source>
</evidence>
<evidence type="ECO:0000256" key="6">
    <source>
        <dbReference type="ARBA" id="ARBA00022723"/>
    </source>
</evidence>
<sequence>MNWLGSLSIDRSRSLQLATLLKARLSRRIALWVFISIVIVEAIILLPSAYRRQQEILDRLEDVGLTTIAPLLRLCGETITAEKIDRVAKQLMPDSRLKGLAVYRDNGERITIFDEAPALTFEDFKNGTFTRRSPDGDRYDVMKTVLQNNREYLIVARLDASHVRWEVKAFIGRIVLLVIFICIFVTLATMLALGKTVILPILKLHRSLLAVANTQVENEKDLDRHLIEIARRDELGEAMEAFNCMTRQIAENVAELKDQKRQLNLLFDEVKSSRDRSEKLLLNILPAPIAEQLQQGVSPIAESFNDITVLFADIVGFTPLASQMSPGELVELLNEIFSAFDRLTERYQLEKIKTIGDAYMVVSGLPMPNPDCAGAIAQMALEMQAELDRIATEKAYSLAMRIGIHSGPVVAGVIGVKKFSYDLWGDTVNTASRMESHGKSGHIHVSEVTYEKLRDRFEFRPRGRIEVKGKGEMMTYLLLGKKANLRRGSNPVESSG</sequence>
<evidence type="ECO:0000256" key="2">
    <source>
        <dbReference type="ARBA" id="ARBA00004370"/>
    </source>
</evidence>
<accession>A0A6H1TZD8</accession>
<dbReference type="InterPro" id="IPR003660">
    <property type="entry name" value="HAMP_dom"/>
</dbReference>
<evidence type="ECO:0000256" key="19">
    <source>
        <dbReference type="SAM" id="Phobius"/>
    </source>
</evidence>
<dbReference type="CDD" id="cd06225">
    <property type="entry name" value="HAMP"/>
    <property type="match status" value="1"/>
</dbReference>
<dbReference type="SMART" id="SM00044">
    <property type="entry name" value="CYCc"/>
    <property type="match status" value="1"/>
</dbReference>
<keyword evidence="5 19" id="KW-0812">Transmembrane</keyword>
<keyword evidence="12 19" id="KW-0472">Membrane</keyword>
<dbReference type="AlphaFoldDB" id="A0A6H1TZD8"/>
<keyword evidence="13 17" id="KW-0456">Lyase</keyword>
<dbReference type="InterPro" id="IPR001054">
    <property type="entry name" value="A/G_cyclase"/>
</dbReference>
<keyword evidence="18" id="KW-0175">Coiled coil</keyword>
<dbReference type="Proteomes" id="UP000500857">
    <property type="component" value="Chromosome"/>
</dbReference>
<dbReference type="KEGG" id="oxy:HCG48_16460"/>
<dbReference type="FunFam" id="3.30.70.1230:FF:000033">
    <property type="entry name" value="Adenylate cyclase"/>
    <property type="match status" value="1"/>
</dbReference>
<dbReference type="PROSITE" id="PS00452">
    <property type="entry name" value="GUANYLATE_CYCLASE_1"/>
    <property type="match status" value="1"/>
</dbReference>
<keyword evidence="7" id="KW-0547">Nucleotide-binding</keyword>
<comment type="subcellular location">
    <subcellularLocation>
        <location evidence="2">Membrane</location>
    </subcellularLocation>
</comment>
<keyword evidence="8" id="KW-0067">ATP-binding</keyword>
<evidence type="ECO:0000256" key="3">
    <source>
        <dbReference type="ARBA" id="ARBA00012201"/>
    </source>
</evidence>
<dbReference type="EC" id="4.6.1.1" evidence="3"/>
<evidence type="ECO:0000256" key="9">
    <source>
        <dbReference type="ARBA" id="ARBA00022842"/>
    </source>
</evidence>
<evidence type="ECO:0000256" key="17">
    <source>
        <dbReference type="RuleBase" id="RU000405"/>
    </source>
</evidence>
<dbReference type="Pfam" id="PF00672">
    <property type="entry name" value="HAMP"/>
    <property type="match status" value="1"/>
</dbReference>
<dbReference type="GO" id="GO:0006171">
    <property type="term" value="P:cAMP biosynthetic process"/>
    <property type="evidence" value="ECO:0007669"/>
    <property type="project" value="UniProtKB-KW"/>
</dbReference>
<comment type="catalytic activity">
    <reaction evidence="1">
        <text>ATP = 3',5'-cyclic AMP + diphosphate</text>
        <dbReference type="Rhea" id="RHEA:15389"/>
        <dbReference type="ChEBI" id="CHEBI:30616"/>
        <dbReference type="ChEBI" id="CHEBI:33019"/>
        <dbReference type="ChEBI" id="CHEBI:58165"/>
        <dbReference type="EC" id="4.6.1.1"/>
    </reaction>
</comment>
<proteinExistence type="inferred from homology"/>
<evidence type="ECO:0000256" key="10">
    <source>
        <dbReference type="ARBA" id="ARBA00022989"/>
    </source>
</evidence>
<dbReference type="Gene3D" id="6.10.340.10">
    <property type="match status" value="1"/>
</dbReference>
<dbReference type="EMBL" id="CP051167">
    <property type="protein sequence ID" value="QIZ71978.1"/>
    <property type="molecule type" value="Genomic_DNA"/>
</dbReference>
<dbReference type="InterPro" id="IPR050401">
    <property type="entry name" value="Cyclic_nucleotide_synthase"/>
</dbReference>
<comment type="similarity">
    <text evidence="17">Belongs to the adenylyl cyclase class-4/guanylyl cyclase family.</text>
</comment>
<evidence type="ECO:0000256" key="12">
    <source>
        <dbReference type="ARBA" id="ARBA00023136"/>
    </source>
</evidence>
<dbReference type="InterPro" id="IPR018297">
    <property type="entry name" value="A/G_cyclase_CS"/>
</dbReference>
<evidence type="ECO:0000256" key="16">
    <source>
        <dbReference type="ARBA" id="ARBA00064436"/>
    </source>
</evidence>
<dbReference type="RefSeq" id="WP_168570129.1">
    <property type="nucleotide sequence ID" value="NZ_CP051167.1"/>
</dbReference>
<evidence type="ECO:0000256" key="18">
    <source>
        <dbReference type="SAM" id="Coils"/>
    </source>
</evidence>
<dbReference type="CDD" id="cd07302">
    <property type="entry name" value="CHD"/>
    <property type="match status" value="1"/>
</dbReference>
<evidence type="ECO:0000259" key="21">
    <source>
        <dbReference type="PROSITE" id="PS50885"/>
    </source>
</evidence>
<comment type="subunit">
    <text evidence="16">Homodimer. Can also exist as monomer.</text>
</comment>
<name>A0A6H1TZD8_9CYAN</name>
<dbReference type="Pfam" id="PF00211">
    <property type="entry name" value="Guanylate_cyc"/>
    <property type="match status" value="1"/>
</dbReference>
<dbReference type="PROSITE" id="PS50125">
    <property type="entry name" value="GUANYLATE_CYCLASE_2"/>
    <property type="match status" value="1"/>
</dbReference>
<dbReference type="GO" id="GO:0005886">
    <property type="term" value="C:plasma membrane"/>
    <property type="evidence" value="ECO:0007669"/>
    <property type="project" value="UniProtKB-ARBA"/>
</dbReference>
<evidence type="ECO:0000256" key="8">
    <source>
        <dbReference type="ARBA" id="ARBA00022840"/>
    </source>
</evidence>
<dbReference type="GO" id="GO:0035556">
    <property type="term" value="P:intracellular signal transduction"/>
    <property type="evidence" value="ECO:0007669"/>
    <property type="project" value="InterPro"/>
</dbReference>
<feature type="transmembrane region" description="Helical" evidence="19">
    <location>
        <begin position="29"/>
        <end position="50"/>
    </location>
</feature>
<feature type="domain" description="Guanylate cyclase" evidence="20">
    <location>
        <begin position="308"/>
        <end position="435"/>
    </location>
</feature>
<organism evidence="22 23">
    <name type="scientific">Oxynema aestuarii AP17</name>
    <dbReference type="NCBI Taxonomy" id="2064643"/>
    <lineage>
        <taxon>Bacteria</taxon>
        <taxon>Bacillati</taxon>
        <taxon>Cyanobacteriota</taxon>
        <taxon>Cyanophyceae</taxon>
        <taxon>Oscillatoriophycideae</taxon>
        <taxon>Oscillatoriales</taxon>
        <taxon>Oscillatoriaceae</taxon>
        <taxon>Oxynema</taxon>
        <taxon>Oxynema aestuarii</taxon>
    </lineage>
</organism>
<evidence type="ECO:0000256" key="1">
    <source>
        <dbReference type="ARBA" id="ARBA00001593"/>
    </source>
</evidence>
<dbReference type="GO" id="GO:0004016">
    <property type="term" value="F:adenylate cyclase activity"/>
    <property type="evidence" value="ECO:0007669"/>
    <property type="project" value="UniProtKB-EC"/>
</dbReference>
<evidence type="ECO:0000256" key="4">
    <source>
        <dbReference type="ARBA" id="ARBA00021420"/>
    </source>
</evidence>
<keyword evidence="9" id="KW-0460">Magnesium</keyword>